<evidence type="ECO:0000313" key="2">
    <source>
        <dbReference type="EMBL" id="UOQ55672.1"/>
    </source>
</evidence>
<evidence type="ECO:0000313" key="3">
    <source>
        <dbReference type="Proteomes" id="UP000831785"/>
    </source>
</evidence>
<dbReference type="Proteomes" id="UP000831785">
    <property type="component" value="Chromosome"/>
</dbReference>
<dbReference type="InterPro" id="IPR026444">
    <property type="entry name" value="Secre_tail"/>
</dbReference>
<proteinExistence type="predicted"/>
<organism evidence="2 3">
    <name type="scientific">Hymenobacter cellulosivorans</name>
    <dbReference type="NCBI Taxonomy" id="2932249"/>
    <lineage>
        <taxon>Bacteria</taxon>
        <taxon>Pseudomonadati</taxon>
        <taxon>Bacteroidota</taxon>
        <taxon>Cytophagia</taxon>
        <taxon>Cytophagales</taxon>
        <taxon>Hymenobacteraceae</taxon>
        <taxon>Hymenobacter</taxon>
    </lineage>
</organism>
<dbReference type="Pfam" id="PF16841">
    <property type="entry name" value="CBM60"/>
    <property type="match status" value="1"/>
</dbReference>
<feature type="domain" description="Carbohydrate binding module xylan-binding" evidence="1">
    <location>
        <begin position="19"/>
        <end position="95"/>
    </location>
</feature>
<reference evidence="2 3" key="1">
    <citation type="submission" date="2022-04" db="EMBL/GenBank/DDBJ databases">
        <title>Hymenobacter sp. isolated from the air.</title>
        <authorList>
            <person name="Won M."/>
            <person name="Lee C.-M."/>
            <person name="Woen H.-Y."/>
            <person name="Kwon S.-W."/>
        </authorList>
    </citation>
    <scope>NUCLEOTIDE SEQUENCE [LARGE SCALE GENOMIC DNA]</scope>
    <source>
        <strain evidence="3">5116 S-27</strain>
    </source>
</reference>
<name>A0ABY4FG66_9BACT</name>
<accession>A0ABY4FG66</accession>
<dbReference type="EMBL" id="CP095049">
    <property type="protein sequence ID" value="UOQ55672.1"/>
    <property type="molecule type" value="Genomic_DNA"/>
</dbReference>
<dbReference type="NCBIfam" id="TIGR04183">
    <property type="entry name" value="Por_Secre_tail"/>
    <property type="match status" value="1"/>
</dbReference>
<evidence type="ECO:0000259" key="1">
    <source>
        <dbReference type="Pfam" id="PF16841"/>
    </source>
</evidence>
<sequence>MGTSGTTTPPPTGGGSNNIVVRARGTNGTENIRLTVGGTQVGTWTLGTAMQNYSATTSATGGINVEYTNDATNRDVQVDYITVNGSTRQAENQSTNTGVYLNGACGGANSEWLNCNGYIGFGNAAPTAGRLGTGSLAPEAATQKTQVGQTQVFPNPSPSGSFLVQLPAGPAQLTVRNSKGRIVRQLAAAGPAAVPVQLDQQPGLYYLQVTSDAESTVTRLAVE</sequence>
<keyword evidence="3" id="KW-1185">Reference proteome</keyword>
<dbReference type="InterPro" id="IPR031768">
    <property type="entry name" value="CBM60_xylan-bd"/>
</dbReference>
<dbReference type="Gene3D" id="2.60.60.40">
    <property type="match status" value="1"/>
</dbReference>
<gene>
    <name evidence="2" type="ORF">MUN80_09180</name>
</gene>
<protein>
    <submittedName>
        <fullName evidence="2">T9SS type A sorting domain-containing protein</fullName>
    </submittedName>
</protein>